<keyword evidence="6" id="KW-0812">Transmembrane</keyword>
<gene>
    <name evidence="8" type="primary">nagZ</name>
    <name evidence="8" type="ORF">AB4Y30_14675</name>
</gene>
<evidence type="ECO:0000256" key="3">
    <source>
        <dbReference type="ARBA" id="ARBA00012663"/>
    </source>
</evidence>
<evidence type="ECO:0000313" key="8">
    <source>
        <dbReference type="EMBL" id="XDK32246.1"/>
    </source>
</evidence>
<evidence type="ECO:0000256" key="6">
    <source>
        <dbReference type="SAM" id="Phobius"/>
    </source>
</evidence>
<evidence type="ECO:0000256" key="5">
    <source>
        <dbReference type="ARBA" id="ARBA00023295"/>
    </source>
</evidence>
<dbReference type="PANTHER" id="PTHR30480:SF13">
    <property type="entry name" value="BETA-HEXOSAMINIDASE"/>
    <property type="match status" value="1"/>
</dbReference>
<keyword evidence="6" id="KW-1133">Transmembrane helix</keyword>
<dbReference type="EMBL" id="CP162599">
    <property type="protein sequence ID" value="XDK32246.1"/>
    <property type="molecule type" value="Genomic_DNA"/>
</dbReference>
<accession>A0AB39HPS4</accession>
<evidence type="ECO:0000256" key="1">
    <source>
        <dbReference type="ARBA" id="ARBA00001231"/>
    </source>
</evidence>
<dbReference type="Pfam" id="PF00933">
    <property type="entry name" value="Glyco_hydro_3"/>
    <property type="match status" value="1"/>
</dbReference>
<sequence length="407" mass="45576">MRKIVGYLLLFGLLFLVIFFYFVMDGEEMDEKTAENMPKKKHPISEWIDDMTLDEKIGQLMFAGIDGTMMTDETKRLINDYKVGGIILFSDNIESQEQTSALLEEIEHENDQNNTPLFLGVDQEGGRVVRLSEEVEKLPTAASIGEQDNLDLSFEFGELLSKQVQLYGFNLDFAPVLDVNSNPNNPVIGDRSFGTRPEIVGEHGVEVMKGIQSENVIPVIKHFPGHGDTDTDSHLELPQVNKTLQELEELELLPFKQAIEAGADVVMTAHILLPEIDPDYPASISKNIIQGVLREELAFDGVVMTDDMTMEGLTNHFDIGEAAVQSIKAGTDVILVAHNYEDIATVFNSLKGAVENGDITEERLNESLTRILQLKKEYHLEAEKKLDFSIENLNSDIEEMLNAYGLR</sequence>
<dbReference type="SUPFAM" id="SSF51445">
    <property type="entry name" value="(Trans)glycosidases"/>
    <property type="match status" value="1"/>
</dbReference>
<keyword evidence="6" id="KW-0472">Membrane</keyword>
<dbReference type="InterPro" id="IPR050226">
    <property type="entry name" value="NagZ_Beta-hexosaminidase"/>
</dbReference>
<dbReference type="InterPro" id="IPR019800">
    <property type="entry name" value="Glyco_hydro_3_AS"/>
</dbReference>
<evidence type="ECO:0000256" key="2">
    <source>
        <dbReference type="ARBA" id="ARBA00005336"/>
    </source>
</evidence>
<dbReference type="RefSeq" id="WP_368652967.1">
    <property type="nucleotide sequence ID" value="NZ_CP162599.1"/>
</dbReference>
<dbReference type="InterPro" id="IPR001764">
    <property type="entry name" value="Glyco_hydro_3_N"/>
</dbReference>
<dbReference type="PANTHER" id="PTHR30480">
    <property type="entry name" value="BETA-HEXOSAMINIDASE-RELATED"/>
    <property type="match status" value="1"/>
</dbReference>
<dbReference type="Gene3D" id="3.20.20.300">
    <property type="entry name" value="Glycoside hydrolase, family 3, N-terminal domain"/>
    <property type="match status" value="1"/>
</dbReference>
<dbReference type="AlphaFoldDB" id="A0AB39HPS4"/>
<organism evidence="8">
    <name type="scientific">Ornithinibacillus sp. 4-3</name>
    <dbReference type="NCBI Taxonomy" id="3231488"/>
    <lineage>
        <taxon>Bacteria</taxon>
        <taxon>Bacillati</taxon>
        <taxon>Bacillota</taxon>
        <taxon>Bacilli</taxon>
        <taxon>Bacillales</taxon>
        <taxon>Bacillaceae</taxon>
        <taxon>Ornithinibacillus</taxon>
    </lineage>
</organism>
<dbReference type="InterPro" id="IPR036962">
    <property type="entry name" value="Glyco_hydro_3_N_sf"/>
</dbReference>
<evidence type="ECO:0000259" key="7">
    <source>
        <dbReference type="Pfam" id="PF00933"/>
    </source>
</evidence>
<reference evidence="8" key="1">
    <citation type="submission" date="2024-07" db="EMBL/GenBank/DDBJ databases">
        <title>Halotolerant mesophilic bacterium Ornithinibacillus sp. 4-3, sp. nov., isolated from soil.</title>
        <authorList>
            <person name="Sidarenka A.V."/>
            <person name="Guliayeva D.E."/>
            <person name="Leanovich S.I."/>
            <person name="Hileuskaya K.S."/>
            <person name="Akhremchuk A.E."/>
            <person name="Sikolenko M.A."/>
            <person name="Valentovich L.N."/>
        </authorList>
    </citation>
    <scope>NUCLEOTIDE SEQUENCE</scope>
    <source>
        <strain evidence="8">4-3</strain>
    </source>
</reference>
<comment type="catalytic activity">
    <reaction evidence="1">
        <text>Hydrolysis of terminal non-reducing N-acetyl-D-hexosamine residues in N-acetyl-beta-D-hexosaminides.</text>
        <dbReference type="EC" id="3.2.1.52"/>
    </reaction>
</comment>
<dbReference type="InterPro" id="IPR017853">
    <property type="entry name" value="GH"/>
</dbReference>
<comment type="similarity">
    <text evidence="2">Belongs to the glycosyl hydrolase 3 family.</text>
</comment>
<feature type="transmembrane region" description="Helical" evidence="6">
    <location>
        <begin position="7"/>
        <end position="24"/>
    </location>
</feature>
<keyword evidence="4 8" id="KW-0378">Hydrolase</keyword>
<protein>
    <recommendedName>
        <fullName evidence="3">beta-N-acetylhexosaminidase</fullName>
        <ecNumber evidence="3">3.2.1.52</ecNumber>
    </recommendedName>
</protein>
<dbReference type="GO" id="GO:0009254">
    <property type="term" value="P:peptidoglycan turnover"/>
    <property type="evidence" value="ECO:0007669"/>
    <property type="project" value="TreeGrafter"/>
</dbReference>
<proteinExistence type="inferred from homology"/>
<name>A0AB39HPS4_9BACI</name>
<dbReference type="GO" id="GO:0005975">
    <property type="term" value="P:carbohydrate metabolic process"/>
    <property type="evidence" value="ECO:0007669"/>
    <property type="project" value="InterPro"/>
</dbReference>
<dbReference type="PROSITE" id="PS00775">
    <property type="entry name" value="GLYCOSYL_HYDROL_F3"/>
    <property type="match status" value="1"/>
</dbReference>
<dbReference type="GO" id="GO:0004563">
    <property type="term" value="F:beta-N-acetylhexosaminidase activity"/>
    <property type="evidence" value="ECO:0007669"/>
    <property type="project" value="UniProtKB-EC"/>
</dbReference>
<dbReference type="EC" id="3.2.1.52" evidence="3"/>
<evidence type="ECO:0000256" key="4">
    <source>
        <dbReference type="ARBA" id="ARBA00022801"/>
    </source>
</evidence>
<keyword evidence="5 8" id="KW-0326">Glycosidase</keyword>
<dbReference type="NCBIfam" id="NF003740">
    <property type="entry name" value="PRK05337.1"/>
    <property type="match status" value="1"/>
</dbReference>
<feature type="domain" description="Glycoside hydrolase family 3 N-terminal" evidence="7">
    <location>
        <begin position="52"/>
        <end position="374"/>
    </location>
</feature>